<dbReference type="InterPro" id="IPR007627">
    <property type="entry name" value="RNA_pol_sigma70_r2"/>
</dbReference>
<dbReference type="NCBIfam" id="TIGR02937">
    <property type="entry name" value="sigma70-ECF"/>
    <property type="match status" value="1"/>
</dbReference>
<accession>A0A5C6DP75</accession>
<dbReference type="InterPro" id="IPR013324">
    <property type="entry name" value="RNA_pol_sigma_r3/r4-like"/>
</dbReference>
<organism evidence="7 8">
    <name type="scientific">Novipirellula artificiosorum</name>
    <dbReference type="NCBI Taxonomy" id="2528016"/>
    <lineage>
        <taxon>Bacteria</taxon>
        <taxon>Pseudomonadati</taxon>
        <taxon>Planctomycetota</taxon>
        <taxon>Planctomycetia</taxon>
        <taxon>Pirellulales</taxon>
        <taxon>Pirellulaceae</taxon>
        <taxon>Novipirellula</taxon>
    </lineage>
</organism>
<name>A0A5C6DP75_9BACT</name>
<evidence type="ECO:0000259" key="6">
    <source>
        <dbReference type="Pfam" id="PF08281"/>
    </source>
</evidence>
<proteinExistence type="inferred from homology"/>
<dbReference type="PANTHER" id="PTHR43133">
    <property type="entry name" value="RNA POLYMERASE ECF-TYPE SIGMA FACTO"/>
    <property type="match status" value="1"/>
</dbReference>
<dbReference type="GO" id="GO:0016987">
    <property type="term" value="F:sigma factor activity"/>
    <property type="evidence" value="ECO:0007669"/>
    <property type="project" value="UniProtKB-KW"/>
</dbReference>
<dbReference type="Pfam" id="PF04542">
    <property type="entry name" value="Sigma70_r2"/>
    <property type="match status" value="1"/>
</dbReference>
<evidence type="ECO:0000313" key="7">
    <source>
        <dbReference type="EMBL" id="TWU38528.1"/>
    </source>
</evidence>
<evidence type="ECO:0000256" key="3">
    <source>
        <dbReference type="ARBA" id="ARBA00023082"/>
    </source>
</evidence>
<feature type="domain" description="RNA polymerase sigma factor 70 region 4 type 2" evidence="6">
    <location>
        <begin position="162"/>
        <end position="213"/>
    </location>
</feature>
<dbReference type="AlphaFoldDB" id="A0A5C6DP75"/>
<dbReference type="InterPro" id="IPR039425">
    <property type="entry name" value="RNA_pol_sigma-70-like"/>
</dbReference>
<keyword evidence="2" id="KW-0805">Transcription regulation</keyword>
<dbReference type="Gene3D" id="1.10.10.10">
    <property type="entry name" value="Winged helix-like DNA-binding domain superfamily/Winged helix DNA-binding domain"/>
    <property type="match status" value="1"/>
</dbReference>
<keyword evidence="8" id="KW-1185">Reference proteome</keyword>
<dbReference type="Pfam" id="PF08281">
    <property type="entry name" value="Sigma70_r4_2"/>
    <property type="match status" value="1"/>
</dbReference>
<feature type="domain" description="RNA polymerase sigma-70 region 2" evidence="5">
    <location>
        <begin position="67"/>
        <end position="128"/>
    </location>
</feature>
<gene>
    <name evidence="7" type="primary">sigR_1</name>
    <name evidence="7" type="ORF">Poly41_30050</name>
</gene>
<keyword evidence="3" id="KW-0731">Sigma factor</keyword>
<sequence>MSTKWGYRAVIHQATNLGLRRQLVETLCSSTLANESETLDAARESHQTSAEEERRDRILRSAFECREELVTYARALLGNYAAAEDAVQEAMLVVVAKHDQFEEGTAVLAWCRSIVRIEVLRAKQRHQRERTLAQRVLDDAIDAAFSEFQSSRTSHERELRRDALARCIGQISDRGKRVLEARFIDELGYPQIGKRLSMSIEAVRKALFRVKKQVRECVETRLRTAQ</sequence>
<evidence type="ECO:0000259" key="5">
    <source>
        <dbReference type="Pfam" id="PF04542"/>
    </source>
</evidence>
<dbReference type="OrthoDB" id="9795666at2"/>
<dbReference type="InterPro" id="IPR014284">
    <property type="entry name" value="RNA_pol_sigma-70_dom"/>
</dbReference>
<protein>
    <submittedName>
        <fullName evidence="7">ECF RNA polymerase sigma factor SigR</fullName>
    </submittedName>
</protein>
<dbReference type="EMBL" id="SJPV01000004">
    <property type="protein sequence ID" value="TWU38528.1"/>
    <property type="molecule type" value="Genomic_DNA"/>
</dbReference>
<dbReference type="SUPFAM" id="SSF88659">
    <property type="entry name" value="Sigma3 and sigma4 domains of RNA polymerase sigma factors"/>
    <property type="match status" value="1"/>
</dbReference>
<dbReference type="PANTHER" id="PTHR43133:SF51">
    <property type="entry name" value="RNA POLYMERASE SIGMA FACTOR"/>
    <property type="match status" value="1"/>
</dbReference>
<evidence type="ECO:0000256" key="4">
    <source>
        <dbReference type="ARBA" id="ARBA00023163"/>
    </source>
</evidence>
<reference evidence="7 8" key="1">
    <citation type="submission" date="2019-02" db="EMBL/GenBank/DDBJ databases">
        <title>Deep-cultivation of Planctomycetes and their phenomic and genomic characterization uncovers novel biology.</title>
        <authorList>
            <person name="Wiegand S."/>
            <person name="Jogler M."/>
            <person name="Boedeker C."/>
            <person name="Pinto D."/>
            <person name="Vollmers J."/>
            <person name="Rivas-Marin E."/>
            <person name="Kohn T."/>
            <person name="Peeters S.H."/>
            <person name="Heuer A."/>
            <person name="Rast P."/>
            <person name="Oberbeckmann S."/>
            <person name="Bunk B."/>
            <person name="Jeske O."/>
            <person name="Meyerdierks A."/>
            <person name="Storesund J.E."/>
            <person name="Kallscheuer N."/>
            <person name="Luecker S."/>
            <person name="Lage O.M."/>
            <person name="Pohl T."/>
            <person name="Merkel B.J."/>
            <person name="Hornburger P."/>
            <person name="Mueller R.-W."/>
            <person name="Bruemmer F."/>
            <person name="Labrenz M."/>
            <person name="Spormann A.M."/>
            <person name="Op Den Camp H."/>
            <person name="Overmann J."/>
            <person name="Amann R."/>
            <person name="Jetten M.S.M."/>
            <person name="Mascher T."/>
            <person name="Medema M.H."/>
            <person name="Devos D.P."/>
            <person name="Kaster A.-K."/>
            <person name="Ovreas L."/>
            <person name="Rohde M."/>
            <person name="Galperin M.Y."/>
            <person name="Jogler C."/>
        </authorList>
    </citation>
    <scope>NUCLEOTIDE SEQUENCE [LARGE SCALE GENOMIC DNA]</scope>
    <source>
        <strain evidence="7 8">Poly41</strain>
    </source>
</reference>
<dbReference type="GO" id="GO:0006352">
    <property type="term" value="P:DNA-templated transcription initiation"/>
    <property type="evidence" value="ECO:0007669"/>
    <property type="project" value="InterPro"/>
</dbReference>
<dbReference type="InterPro" id="IPR013325">
    <property type="entry name" value="RNA_pol_sigma_r2"/>
</dbReference>
<dbReference type="InterPro" id="IPR036388">
    <property type="entry name" value="WH-like_DNA-bd_sf"/>
</dbReference>
<dbReference type="GO" id="GO:0003677">
    <property type="term" value="F:DNA binding"/>
    <property type="evidence" value="ECO:0007669"/>
    <property type="project" value="InterPro"/>
</dbReference>
<keyword evidence="4" id="KW-0804">Transcription</keyword>
<evidence type="ECO:0000256" key="2">
    <source>
        <dbReference type="ARBA" id="ARBA00023015"/>
    </source>
</evidence>
<dbReference type="RefSeq" id="WP_146526878.1">
    <property type="nucleotide sequence ID" value="NZ_SJPV01000004.1"/>
</dbReference>
<dbReference type="SUPFAM" id="SSF88946">
    <property type="entry name" value="Sigma2 domain of RNA polymerase sigma factors"/>
    <property type="match status" value="1"/>
</dbReference>
<evidence type="ECO:0000256" key="1">
    <source>
        <dbReference type="ARBA" id="ARBA00010641"/>
    </source>
</evidence>
<dbReference type="InterPro" id="IPR013249">
    <property type="entry name" value="RNA_pol_sigma70_r4_t2"/>
</dbReference>
<comment type="similarity">
    <text evidence="1">Belongs to the sigma-70 factor family. ECF subfamily.</text>
</comment>
<evidence type="ECO:0000313" key="8">
    <source>
        <dbReference type="Proteomes" id="UP000319143"/>
    </source>
</evidence>
<dbReference type="Proteomes" id="UP000319143">
    <property type="component" value="Unassembled WGS sequence"/>
</dbReference>
<dbReference type="Gene3D" id="1.10.1740.10">
    <property type="match status" value="1"/>
</dbReference>
<comment type="caution">
    <text evidence="7">The sequence shown here is derived from an EMBL/GenBank/DDBJ whole genome shotgun (WGS) entry which is preliminary data.</text>
</comment>